<keyword evidence="2" id="KW-1185">Reference proteome</keyword>
<accession>A0A6A6K494</accession>
<gene>
    <name evidence="1" type="ORF">GH714_043654</name>
</gene>
<evidence type="ECO:0000313" key="2">
    <source>
        <dbReference type="Proteomes" id="UP000467840"/>
    </source>
</evidence>
<comment type="caution">
    <text evidence="1">The sequence shown here is derived from an EMBL/GenBank/DDBJ whole genome shotgun (WGS) entry which is preliminary data.</text>
</comment>
<reference evidence="1 2" key="1">
    <citation type="journal article" date="2020" name="Mol. Plant">
        <title>The Chromosome-Based Rubber Tree Genome Provides New Insights into Spurge Genome Evolution and Rubber Biosynthesis.</title>
        <authorList>
            <person name="Liu J."/>
            <person name="Shi C."/>
            <person name="Shi C.C."/>
            <person name="Li W."/>
            <person name="Zhang Q.J."/>
            <person name="Zhang Y."/>
            <person name="Li K."/>
            <person name="Lu H.F."/>
            <person name="Shi C."/>
            <person name="Zhu S.T."/>
            <person name="Xiao Z.Y."/>
            <person name="Nan H."/>
            <person name="Yue Y."/>
            <person name="Zhu X.G."/>
            <person name="Wu Y."/>
            <person name="Hong X.N."/>
            <person name="Fan G.Y."/>
            <person name="Tong Y."/>
            <person name="Zhang D."/>
            <person name="Mao C.L."/>
            <person name="Liu Y.L."/>
            <person name="Hao S.J."/>
            <person name="Liu W.Q."/>
            <person name="Lv M.Q."/>
            <person name="Zhang H.B."/>
            <person name="Liu Y."/>
            <person name="Hu-Tang G.R."/>
            <person name="Wang J.P."/>
            <person name="Wang J.H."/>
            <person name="Sun Y.H."/>
            <person name="Ni S.B."/>
            <person name="Chen W.B."/>
            <person name="Zhang X.C."/>
            <person name="Jiao Y.N."/>
            <person name="Eichler E.E."/>
            <person name="Li G.H."/>
            <person name="Liu X."/>
            <person name="Gao L.Z."/>
        </authorList>
    </citation>
    <scope>NUCLEOTIDE SEQUENCE [LARGE SCALE GENOMIC DNA]</scope>
    <source>
        <strain evidence="2">cv. GT1</strain>
        <tissue evidence="1">Leaf</tissue>
    </source>
</reference>
<protein>
    <submittedName>
        <fullName evidence="1">Uncharacterized protein</fullName>
    </submittedName>
</protein>
<dbReference type="Proteomes" id="UP000467840">
    <property type="component" value="Unassembled WGS sequence"/>
</dbReference>
<sequence length="150" mass="17263">MESVASSSSSSDRRLHPTQAFPTQPLQDRIFRALHHHLRLLTDPNLTSLSWVPQARQGGLRPQWRLKKERCVQFVLMKWRRKRGWWLVVHARMLFMKTAWLGGEEVGKEGGSCVICRARWRDQSSQERYLNLAAYVSEDDTAPSGSLCSG</sequence>
<dbReference type="AlphaFoldDB" id="A0A6A6K494"/>
<proteinExistence type="predicted"/>
<dbReference type="EMBL" id="JAAGAX010000036">
    <property type="protein sequence ID" value="KAF2283008.1"/>
    <property type="molecule type" value="Genomic_DNA"/>
</dbReference>
<evidence type="ECO:0000313" key="1">
    <source>
        <dbReference type="EMBL" id="KAF2283008.1"/>
    </source>
</evidence>
<organism evidence="1 2">
    <name type="scientific">Hevea brasiliensis</name>
    <name type="common">Para rubber tree</name>
    <name type="synonym">Siphonia brasiliensis</name>
    <dbReference type="NCBI Taxonomy" id="3981"/>
    <lineage>
        <taxon>Eukaryota</taxon>
        <taxon>Viridiplantae</taxon>
        <taxon>Streptophyta</taxon>
        <taxon>Embryophyta</taxon>
        <taxon>Tracheophyta</taxon>
        <taxon>Spermatophyta</taxon>
        <taxon>Magnoliopsida</taxon>
        <taxon>eudicotyledons</taxon>
        <taxon>Gunneridae</taxon>
        <taxon>Pentapetalae</taxon>
        <taxon>rosids</taxon>
        <taxon>fabids</taxon>
        <taxon>Malpighiales</taxon>
        <taxon>Euphorbiaceae</taxon>
        <taxon>Crotonoideae</taxon>
        <taxon>Micrandreae</taxon>
        <taxon>Hevea</taxon>
    </lineage>
</organism>
<name>A0A6A6K494_HEVBR</name>